<accession>K9UG92</accession>
<keyword evidence="3" id="KW-1185">Reference proteome</keyword>
<dbReference type="KEGG" id="cmp:Cha6605_3115"/>
<dbReference type="InterPro" id="IPR017853">
    <property type="entry name" value="GH"/>
</dbReference>
<dbReference type="EMBL" id="CP003600">
    <property type="protein sequence ID" value="AFY94137.1"/>
    <property type="molecule type" value="Genomic_DNA"/>
</dbReference>
<dbReference type="eggNOG" id="COG3280">
    <property type="taxonomic scope" value="Bacteria"/>
</dbReference>
<dbReference type="STRING" id="1173020.Cha6605_3115"/>
<dbReference type="Proteomes" id="UP000010366">
    <property type="component" value="Chromosome"/>
</dbReference>
<dbReference type="CDD" id="cd11336">
    <property type="entry name" value="AmyAc_MTSase"/>
    <property type="match status" value="1"/>
</dbReference>
<dbReference type="GO" id="GO:0047470">
    <property type="term" value="F:(1,4)-alpha-D-glucan 1-alpha-D-glucosylmutase activity"/>
    <property type="evidence" value="ECO:0007669"/>
    <property type="project" value="TreeGrafter"/>
</dbReference>
<name>K9UG92_CHAP6</name>
<dbReference type="HOGENOM" id="CLU_005045_1_0_3"/>
<dbReference type="PANTHER" id="PTHR10357">
    <property type="entry name" value="ALPHA-AMYLASE FAMILY MEMBER"/>
    <property type="match status" value="1"/>
</dbReference>
<proteinExistence type="predicted"/>
<dbReference type="NCBIfam" id="TIGR02401">
    <property type="entry name" value="trehalose_TreY"/>
    <property type="match status" value="1"/>
</dbReference>
<sequence>MELDSFGRRLFSDLGLLHKPAPTALINEMMMKIPTATYRLQFHKDYPFALARSIVTYLADLGISDIYASPIFKARAGSTHGYDVIDPTQLNPELGTAEEFAELIKEVQQYQMGWLQDIVPNHMAYDSQNVWLMDILENGPDAESFDYFDINWTPVSETIPARVLAPLLGNFYAECLEQGDLKLAYEESGLSINYFGLKLPIRLESYNRFISNNLGQIMRSIGRNHPDFIKLLGILYLVKNVANEAKGRELYDRVTFVKGLLWELYSQNETIKELFDANVLAFNGEVGKPESFNLLDGMLNEQFYRLSYWKVGAEEINYRRFFTVNELISVKVEEIKVFHKTHSLIIQLVEDGSFTGLRIDHIDGLYDPVRYLERLRDRTGETYITVEKILELSENLPSDWPTQGTSGYEFLNYVNGLFCCDKHQDQLTQFYSTFTRSFAEYETLAVDKKRLIIETNLAGDVSNLADRLKRIAGQTRLGGDFTAYGLKRALTEVLAFFPVYRTYIASDRVTAADRSVIQSAIERSREQVPQLLKELDYIEQLLLRQGEDYLTEAQKSDRLDFIMRMQQLTGPLMAKGIEDTLLYSYNRLLSLNEVGGNPGQFGISLSQFNEFNQHKVEHWQHSMNATATHDTKRGEDMRARLNVLSELPTEWIERVKVWADLNADKKQKIAGKAVPNRNDEYFLYQTLVGAFPFNDSEFAEFGDRVKAYAIKAVREAKVHTAWLRPDSNYEEGYLAFINAIFATPETNPFLREFQPFQSQVAEYGILNSLSQVLLKYTAPGVPDLYQGDEFWDLNLVDPDNRRPVDYDRRKTALTYIREQIDRNILELIDELFTTQTDGRIKLFLTFQLLQARKTDLDLFQQGDYLPLEVTGEFSDRVIAFGRQFEGKMAISIAPRFFVGLVSPGQRPLGKDIWQNTSIHLPPSAPTNWNNVITGQSLQSASSLLFVGEALAHFSVALAIGQ</sequence>
<dbReference type="InterPro" id="IPR012767">
    <property type="entry name" value="Trehalose_TreY"/>
</dbReference>
<dbReference type="InterPro" id="IPR006047">
    <property type="entry name" value="GH13_cat_dom"/>
</dbReference>
<dbReference type="Gene3D" id="1.10.150.200">
    <property type="entry name" value="Maltooligosyl trehalose synthase, domain 3"/>
    <property type="match status" value="1"/>
</dbReference>
<dbReference type="Pfam" id="PF00128">
    <property type="entry name" value="Alpha-amylase"/>
    <property type="match status" value="1"/>
</dbReference>
<protein>
    <submittedName>
        <fullName evidence="2">Malto-oligosyltrehalose synthase</fullName>
    </submittedName>
</protein>
<evidence type="ECO:0000259" key="1">
    <source>
        <dbReference type="SMART" id="SM00642"/>
    </source>
</evidence>
<evidence type="ECO:0000313" key="3">
    <source>
        <dbReference type="Proteomes" id="UP000010366"/>
    </source>
</evidence>
<dbReference type="SUPFAM" id="SSF51445">
    <property type="entry name" value="(Trans)glycosidases"/>
    <property type="match status" value="1"/>
</dbReference>
<dbReference type="Gene3D" id="3.20.20.80">
    <property type="entry name" value="Glycosidases"/>
    <property type="match status" value="2"/>
</dbReference>
<reference evidence="2 3" key="1">
    <citation type="submission" date="2012-05" db="EMBL/GenBank/DDBJ databases">
        <title>Finished chromosome of genome of Chamaesiphon sp. PCC 6605.</title>
        <authorList>
            <consortium name="US DOE Joint Genome Institute"/>
            <person name="Gugger M."/>
            <person name="Coursin T."/>
            <person name="Rippka R."/>
            <person name="Tandeau De Marsac N."/>
            <person name="Huntemann M."/>
            <person name="Wei C.-L."/>
            <person name="Han J."/>
            <person name="Detter J.C."/>
            <person name="Han C."/>
            <person name="Tapia R."/>
            <person name="Chen A."/>
            <person name="Kyrpides N."/>
            <person name="Mavromatis K."/>
            <person name="Markowitz V."/>
            <person name="Szeto E."/>
            <person name="Ivanova N."/>
            <person name="Pagani I."/>
            <person name="Pati A."/>
            <person name="Goodwin L."/>
            <person name="Nordberg H.P."/>
            <person name="Cantor M.N."/>
            <person name="Hua S.X."/>
            <person name="Woyke T."/>
            <person name="Kerfeld C.A."/>
        </authorList>
    </citation>
    <scope>NUCLEOTIDE SEQUENCE [LARGE SCALE GENOMIC DNA]</scope>
    <source>
        <strain evidence="3">ATCC 27169 / PCC 6605</strain>
    </source>
</reference>
<dbReference type="AlphaFoldDB" id="K9UG92"/>
<feature type="domain" description="Glycosyl hydrolase family 13 catalytic" evidence="1">
    <location>
        <begin position="35"/>
        <end position="525"/>
    </location>
</feature>
<dbReference type="InterPro" id="IPR013797">
    <property type="entry name" value="Maltooligo_trehalose_synth_4"/>
</dbReference>
<dbReference type="Gene3D" id="1.10.10.470">
    <property type="entry name" value="Maltooligosyl trehalose synthase, domain 4"/>
    <property type="match status" value="1"/>
</dbReference>
<dbReference type="GO" id="GO:0005992">
    <property type="term" value="P:trehalose biosynthetic process"/>
    <property type="evidence" value="ECO:0007669"/>
    <property type="project" value="TreeGrafter"/>
</dbReference>
<dbReference type="GO" id="GO:0030980">
    <property type="term" value="P:alpha-glucan catabolic process"/>
    <property type="evidence" value="ECO:0007669"/>
    <property type="project" value="TreeGrafter"/>
</dbReference>
<dbReference type="SMART" id="SM00642">
    <property type="entry name" value="Aamy"/>
    <property type="match status" value="1"/>
</dbReference>
<evidence type="ECO:0000313" key="2">
    <source>
        <dbReference type="EMBL" id="AFY94137.1"/>
    </source>
</evidence>
<dbReference type="PANTHER" id="PTHR10357:SF216">
    <property type="entry name" value="MALTOOLIGOSYL TREHALOSE SYNTHASE-RELATED"/>
    <property type="match status" value="1"/>
</dbReference>
<organism evidence="2 3">
    <name type="scientific">Chamaesiphon minutus (strain ATCC 27169 / PCC 6605)</name>
    <dbReference type="NCBI Taxonomy" id="1173020"/>
    <lineage>
        <taxon>Bacteria</taxon>
        <taxon>Bacillati</taxon>
        <taxon>Cyanobacteriota</taxon>
        <taxon>Cyanophyceae</taxon>
        <taxon>Gomontiellales</taxon>
        <taxon>Chamaesiphonaceae</taxon>
        <taxon>Chamaesiphon</taxon>
    </lineage>
</organism>
<dbReference type="Gene3D" id="3.30.1590.10">
    <property type="entry name" value="Maltooligosyl trehalose synthase, domain 2"/>
    <property type="match status" value="2"/>
</dbReference>
<gene>
    <name evidence="2" type="ORF">Cha6605_3115</name>
</gene>
<dbReference type="PATRIC" id="fig|1173020.3.peg.3564"/>